<dbReference type="Gene3D" id="1.10.443.10">
    <property type="entry name" value="Intergrase catalytic core"/>
    <property type="match status" value="1"/>
</dbReference>
<evidence type="ECO:0000313" key="3">
    <source>
        <dbReference type="EMBL" id="KAA5608613.1"/>
    </source>
</evidence>
<dbReference type="GO" id="GO:0015074">
    <property type="term" value="P:DNA integration"/>
    <property type="evidence" value="ECO:0007669"/>
    <property type="project" value="InterPro"/>
</dbReference>
<protein>
    <submittedName>
        <fullName evidence="3">Site-specific integrase</fullName>
    </submittedName>
</protein>
<proteinExistence type="predicted"/>
<name>A0A5M6IK22_9PROT</name>
<accession>A0A5M6IK22</accession>
<dbReference type="SUPFAM" id="SSF56349">
    <property type="entry name" value="DNA breaking-rejoining enzymes"/>
    <property type="match status" value="1"/>
</dbReference>
<dbReference type="InterPro" id="IPR011010">
    <property type="entry name" value="DNA_brk_join_enz"/>
</dbReference>
<dbReference type="GO" id="GO:0003677">
    <property type="term" value="F:DNA binding"/>
    <property type="evidence" value="ECO:0007669"/>
    <property type="project" value="InterPro"/>
</dbReference>
<evidence type="ECO:0000313" key="4">
    <source>
        <dbReference type="Proteomes" id="UP000325255"/>
    </source>
</evidence>
<evidence type="ECO:0000256" key="2">
    <source>
        <dbReference type="SAM" id="MobiDB-lite"/>
    </source>
</evidence>
<dbReference type="InterPro" id="IPR013762">
    <property type="entry name" value="Integrase-like_cat_sf"/>
</dbReference>
<organism evidence="3 4">
    <name type="scientific">Rhodovastum atsumiense</name>
    <dbReference type="NCBI Taxonomy" id="504468"/>
    <lineage>
        <taxon>Bacteria</taxon>
        <taxon>Pseudomonadati</taxon>
        <taxon>Pseudomonadota</taxon>
        <taxon>Alphaproteobacteria</taxon>
        <taxon>Acetobacterales</taxon>
        <taxon>Acetobacteraceae</taxon>
        <taxon>Rhodovastum</taxon>
    </lineage>
</organism>
<keyword evidence="4" id="KW-1185">Reference proteome</keyword>
<dbReference type="OrthoDB" id="8366803at2"/>
<dbReference type="Proteomes" id="UP000325255">
    <property type="component" value="Unassembled WGS sequence"/>
</dbReference>
<reference evidence="3 4" key="1">
    <citation type="submission" date="2019-09" db="EMBL/GenBank/DDBJ databases">
        <title>Genome sequence of Rhodovastum atsumiense, a diverse member of the Acetobacteraceae family of non-sulfur purple photosynthetic bacteria.</title>
        <authorList>
            <person name="Meyer T."/>
            <person name="Kyndt J."/>
        </authorList>
    </citation>
    <scope>NUCLEOTIDE SEQUENCE [LARGE SCALE GENOMIC DNA]</scope>
    <source>
        <strain evidence="3 4">DSM 21279</strain>
    </source>
</reference>
<sequence>MMLERTLSTRINERGKKCKHDPEQYRLLFAPDDFKWSGENAHGLPIICESDGTICEPLLRFFGWSHRFKRVTISSMRDEAHVLREWKAYLDRRGLRWDRVNDQVLIDWREELKRERKALLDKWEKAPDENKKPMGEDRINRRLAVVFLFYDKAKASNLLKTDLVSTTGPLTCRAERAAPPPRRFSMAPERRVKMDYREWACAESSGRDMTKRPIPDDSAVSNVLTYLRNSAENEVLGNRDWLIGRVEAEAGLRADEVAKLTPRALEVALATERIRIPTPEAIDEARKAGWNPSYKGLDAIAEWEPGRRAVLGGLDRLQRAGRLHIYVSVTGKGNVTRSAPFPIDLVRDLITIGIWDVRLGQLRRWRNTVSPPGPPQMFLSEKTKKGLEARAIGNLVKSAFSAPEVKVEGSGHRLRAYFATRLAQRLWAKYFADNMFRWDQTVENTVLVELAQALGHNSPNTACRYYLDLGRAAYFKLGDKSQLKAMRKAVNAMAEHHRRITPDFFEMVGRLIEIRGAAGLDGAALDEVIADILEIHAASVSPRDTTHGGVEVSPNPARRGRPSLRVVPKNPDV</sequence>
<dbReference type="EMBL" id="VWPK01000075">
    <property type="protein sequence ID" value="KAA5608613.1"/>
    <property type="molecule type" value="Genomic_DNA"/>
</dbReference>
<dbReference type="AlphaFoldDB" id="A0A5M6IK22"/>
<gene>
    <name evidence="3" type="ORF">F1189_28245</name>
</gene>
<feature type="region of interest" description="Disordered" evidence="2">
    <location>
        <begin position="542"/>
        <end position="573"/>
    </location>
</feature>
<evidence type="ECO:0000256" key="1">
    <source>
        <dbReference type="ARBA" id="ARBA00023172"/>
    </source>
</evidence>
<keyword evidence="1" id="KW-0233">DNA recombination</keyword>
<comment type="caution">
    <text evidence="3">The sequence shown here is derived from an EMBL/GenBank/DDBJ whole genome shotgun (WGS) entry which is preliminary data.</text>
</comment>
<dbReference type="RefSeq" id="WP_150045228.1">
    <property type="nucleotide sequence ID" value="NZ_OW485604.1"/>
</dbReference>
<dbReference type="GO" id="GO:0006310">
    <property type="term" value="P:DNA recombination"/>
    <property type="evidence" value="ECO:0007669"/>
    <property type="project" value="UniProtKB-KW"/>
</dbReference>